<dbReference type="EMBL" id="CAXDID020000056">
    <property type="protein sequence ID" value="CAL6007873.1"/>
    <property type="molecule type" value="Genomic_DNA"/>
</dbReference>
<evidence type="ECO:0000313" key="2">
    <source>
        <dbReference type="EMBL" id="CAL6007873.1"/>
    </source>
</evidence>
<accession>A0AA86NTU4</accession>
<proteinExistence type="predicted"/>
<gene>
    <name evidence="1" type="ORF">HINF_LOCUS13071</name>
    <name evidence="2" type="ORF">HINF_LOCUS20849</name>
</gene>
<dbReference type="AlphaFoldDB" id="A0AA86NTU4"/>
<evidence type="ECO:0000313" key="3">
    <source>
        <dbReference type="Proteomes" id="UP001642409"/>
    </source>
</evidence>
<comment type="caution">
    <text evidence="1">The sequence shown here is derived from an EMBL/GenBank/DDBJ whole genome shotgun (WGS) entry which is preliminary data.</text>
</comment>
<dbReference type="EMBL" id="CATOUU010000341">
    <property type="protein sequence ID" value="CAI9925426.1"/>
    <property type="molecule type" value="Genomic_DNA"/>
</dbReference>
<name>A0AA86NTU4_9EUKA</name>
<dbReference type="Proteomes" id="UP001642409">
    <property type="component" value="Unassembled WGS sequence"/>
</dbReference>
<reference evidence="2 3" key="2">
    <citation type="submission" date="2024-07" db="EMBL/GenBank/DDBJ databases">
        <authorList>
            <person name="Akdeniz Z."/>
        </authorList>
    </citation>
    <scope>NUCLEOTIDE SEQUENCE [LARGE SCALE GENOMIC DNA]</scope>
</reference>
<keyword evidence="3" id="KW-1185">Reference proteome</keyword>
<sequence length="170" mass="19956">MVSIPLQILQEYYEQYYESQYYTPYFQHTSSHNQPGLFTYFSHNAVLLLEVHKTIILTKLRCIKSAQKGKDYKPHSARGCRATRFEYFHFSIHVRFSERYPQIEAFGNEYRPRNVNSTQIPPSALKNIICLVFKSDNICVTVGQPCQSTSQRAKQRLSSYTKLQFKTHTN</sequence>
<reference evidence="1" key="1">
    <citation type="submission" date="2023-06" db="EMBL/GenBank/DDBJ databases">
        <authorList>
            <person name="Kurt Z."/>
        </authorList>
    </citation>
    <scope>NUCLEOTIDE SEQUENCE</scope>
</reference>
<protein>
    <submittedName>
        <fullName evidence="2">Hypothetical_protein</fullName>
    </submittedName>
</protein>
<evidence type="ECO:0000313" key="1">
    <source>
        <dbReference type="EMBL" id="CAI9925426.1"/>
    </source>
</evidence>
<organism evidence="1">
    <name type="scientific">Hexamita inflata</name>
    <dbReference type="NCBI Taxonomy" id="28002"/>
    <lineage>
        <taxon>Eukaryota</taxon>
        <taxon>Metamonada</taxon>
        <taxon>Diplomonadida</taxon>
        <taxon>Hexamitidae</taxon>
        <taxon>Hexamitinae</taxon>
        <taxon>Hexamita</taxon>
    </lineage>
</organism>